<dbReference type="PANTHER" id="PTHR11496:SF102">
    <property type="entry name" value="ALCOHOL DEHYDROGENASE 4"/>
    <property type="match status" value="1"/>
</dbReference>
<evidence type="ECO:0000313" key="5">
    <source>
        <dbReference type="EMBL" id="CAE31056.1"/>
    </source>
</evidence>
<dbReference type="InterPro" id="IPR056798">
    <property type="entry name" value="ADH_Fe_C"/>
</dbReference>
<evidence type="ECO:0000313" key="6">
    <source>
        <dbReference type="Proteomes" id="UP000001027"/>
    </source>
</evidence>
<dbReference type="eggNOG" id="COG1454">
    <property type="taxonomic scope" value="Bacteria"/>
</dbReference>
<dbReference type="GO" id="GO:0046872">
    <property type="term" value="F:metal ion binding"/>
    <property type="evidence" value="ECO:0007669"/>
    <property type="project" value="InterPro"/>
</dbReference>
<evidence type="ECO:0000256" key="1">
    <source>
        <dbReference type="ARBA" id="ARBA00007358"/>
    </source>
</evidence>
<protein>
    <submittedName>
        <fullName evidence="5">Iron-containing alcohol dehydrogenase</fullName>
    </submittedName>
</protein>
<accession>A0A0H3LHF7</accession>
<dbReference type="KEGG" id="bbr:BB0556"/>
<feature type="domain" description="Fe-containing alcohol dehydrogenase-like C-terminal" evidence="4">
    <location>
        <begin position="203"/>
        <end position="392"/>
    </location>
</feature>
<dbReference type="HOGENOM" id="CLU_007207_0_0_4"/>
<dbReference type="Proteomes" id="UP000001027">
    <property type="component" value="Chromosome"/>
</dbReference>
<dbReference type="CDD" id="cd08192">
    <property type="entry name" value="MAR-like"/>
    <property type="match status" value="1"/>
</dbReference>
<evidence type="ECO:0000259" key="4">
    <source>
        <dbReference type="Pfam" id="PF25137"/>
    </source>
</evidence>
<gene>
    <name evidence="5" type="ordered locus">BB0556</name>
</gene>
<reference evidence="5 6" key="1">
    <citation type="journal article" date="2003" name="Nat. Genet.">
        <title>Comparative analysis of the genome sequences of Bordetella pertussis, Bordetella parapertussis and Bordetella bronchiseptica.</title>
        <authorList>
            <person name="Parkhill J."/>
            <person name="Sebaihia M."/>
            <person name="Preston A."/>
            <person name="Murphy L.D."/>
            <person name="Thomson N.R."/>
            <person name="Harris D.E."/>
            <person name="Holden M.T.G."/>
            <person name="Churcher C.M."/>
            <person name="Bentley S.D."/>
            <person name="Mungall K.L."/>
            <person name="Cerdeno-Tarraga A.-M."/>
            <person name="Temple L."/>
            <person name="James K.D."/>
            <person name="Harris B."/>
            <person name="Quail M.A."/>
            <person name="Achtman M."/>
            <person name="Atkin R."/>
            <person name="Baker S."/>
            <person name="Basham D."/>
            <person name="Bason N."/>
            <person name="Cherevach I."/>
            <person name="Chillingworth T."/>
            <person name="Collins M."/>
            <person name="Cronin A."/>
            <person name="Davis P."/>
            <person name="Doggett J."/>
            <person name="Feltwell T."/>
            <person name="Goble A."/>
            <person name="Hamlin N."/>
            <person name="Hauser H."/>
            <person name="Holroyd S."/>
            <person name="Jagels K."/>
            <person name="Leather S."/>
            <person name="Moule S."/>
            <person name="Norberczak H."/>
            <person name="O'Neil S."/>
            <person name="Ormond D."/>
            <person name="Price C."/>
            <person name="Rabbinowitsch E."/>
            <person name="Rutter S."/>
            <person name="Sanders M."/>
            <person name="Saunders D."/>
            <person name="Seeger K."/>
            <person name="Sharp S."/>
            <person name="Simmonds M."/>
            <person name="Skelton J."/>
            <person name="Squares R."/>
            <person name="Squares S."/>
            <person name="Stevens K."/>
            <person name="Unwin L."/>
            <person name="Whitehead S."/>
            <person name="Barrell B.G."/>
            <person name="Maskell D.J."/>
        </authorList>
    </citation>
    <scope>NUCLEOTIDE SEQUENCE [LARGE SCALE GENOMIC DNA]</scope>
    <source>
        <strain evidence="5 6">ATCC BAA-588 / NCTC 13252 / RB50</strain>
    </source>
</reference>
<dbReference type="Pfam" id="PF25137">
    <property type="entry name" value="ADH_Fe_C"/>
    <property type="match status" value="1"/>
</dbReference>
<comment type="similarity">
    <text evidence="1">Belongs to the iron-containing alcohol dehydrogenase family.</text>
</comment>
<feature type="domain" description="Alcohol dehydrogenase iron-type/glycerol dehydrogenase GldA" evidence="3">
    <location>
        <begin position="15"/>
        <end position="190"/>
    </location>
</feature>
<dbReference type="InterPro" id="IPR001670">
    <property type="entry name" value="ADH_Fe/GldA"/>
</dbReference>
<dbReference type="GO" id="GO:0004022">
    <property type="term" value="F:alcohol dehydrogenase (NAD+) activity"/>
    <property type="evidence" value="ECO:0007669"/>
    <property type="project" value="TreeGrafter"/>
</dbReference>
<dbReference type="PANTHER" id="PTHR11496">
    <property type="entry name" value="ALCOHOL DEHYDROGENASE"/>
    <property type="match status" value="1"/>
</dbReference>
<dbReference type="Gene3D" id="3.40.50.1970">
    <property type="match status" value="1"/>
</dbReference>
<sequence>MIHTGKIDSPRIGSVLFGPGALQRLGQCVPQLHARRVLLVTTTSLARQPDVLDEVRGALGGASVAIYGGARQHVPWEQVVEGARAARQHEADLLVSLGGSSATDVTKGINLALAEAGAEGCAAFLARHAALGADAAKRRFSRPKLMHVAIPTTLSGAEFSSSVGMTDARTRRKFAMVDAALTPGLIVLDPAVTRQTSAALWTSTALKVLADCFEEICSPRHVPMVDALALQSVRIIDRYLLASAAAPMDQQARAMLQHATWMCESVKACTGLGIVTALRHQIGGMFDVPHGMASSVVFPAGVRFNRPGVDERLALIADAMGLQARDTAAAAGAALQRAQELIAAASLPTRLRDVGVPRDGLDRLAEAVMLDRQTLNNPRPVESVAQVRELLGQIW</sequence>
<organism evidence="5 6">
    <name type="scientific">Bordetella bronchiseptica (strain ATCC BAA-588 / NCTC 13252 / RB50)</name>
    <name type="common">Alcaligenes bronchisepticus</name>
    <dbReference type="NCBI Taxonomy" id="257310"/>
    <lineage>
        <taxon>Bacteria</taxon>
        <taxon>Pseudomonadati</taxon>
        <taxon>Pseudomonadota</taxon>
        <taxon>Betaproteobacteria</taxon>
        <taxon>Burkholderiales</taxon>
        <taxon>Alcaligenaceae</taxon>
        <taxon>Bordetella</taxon>
    </lineage>
</organism>
<dbReference type="InterPro" id="IPR039697">
    <property type="entry name" value="Alcohol_dehydrogenase_Fe"/>
</dbReference>
<proteinExistence type="inferred from homology"/>
<dbReference type="RefSeq" id="WP_010925875.1">
    <property type="nucleotide sequence ID" value="NC_002927.3"/>
</dbReference>
<dbReference type="SUPFAM" id="SSF56796">
    <property type="entry name" value="Dehydroquinate synthase-like"/>
    <property type="match status" value="1"/>
</dbReference>
<dbReference type="Pfam" id="PF00465">
    <property type="entry name" value="Fe-ADH"/>
    <property type="match status" value="1"/>
</dbReference>
<evidence type="ECO:0000256" key="2">
    <source>
        <dbReference type="ARBA" id="ARBA00023002"/>
    </source>
</evidence>
<dbReference type="Gene3D" id="1.20.1090.10">
    <property type="entry name" value="Dehydroquinate synthase-like - alpha domain"/>
    <property type="match status" value="1"/>
</dbReference>
<evidence type="ECO:0000259" key="3">
    <source>
        <dbReference type="Pfam" id="PF00465"/>
    </source>
</evidence>
<dbReference type="AlphaFoldDB" id="A0A0H3LHF7"/>
<keyword evidence="2" id="KW-0560">Oxidoreductase</keyword>
<name>A0A0H3LHF7_BORBR</name>
<dbReference type="EMBL" id="BX640438">
    <property type="protein sequence ID" value="CAE31056.1"/>
    <property type="molecule type" value="Genomic_DNA"/>
</dbReference>